<keyword evidence="3 6" id="KW-0812">Transmembrane</keyword>
<evidence type="ECO:0000256" key="6">
    <source>
        <dbReference type="SAM" id="Phobius"/>
    </source>
</evidence>
<dbReference type="WBParaSite" id="DME_0000433401-mRNA-1">
    <property type="protein sequence ID" value="DME_0000433401-mRNA-1"/>
    <property type="gene ID" value="DME_0000433401"/>
</dbReference>
<feature type="transmembrane region" description="Helical" evidence="6">
    <location>
        <begin position="89"/>
        <end position="111"/>
    </location>
</feature>
<dbReference type="GO" id="GO:0005765">
    <property type="term" value="C:lysosomal membrane"/>
    <property type="evidence" value="ECO:0007669"/>
    <property type="project" value="InterPro"/>
</dbReference>
<name>A0A0N4UAY0_DRAME</name>
<dbReference type="AlphaFoldDB" id="A0A0N4UAY0"/>
<dbReference type="EMBL" id="UYYG01001166">
    <property type="protein sequence ID" value="VDN58244.1"/>
    <property type="molecule type" value="Genomic_DNA"/>
</dbReference>
<dbReference type="PANTHER" id="PTHR13064:SF6">
    <property type="entry name" value="TRANSMEMBRANE PROTEIN 9"/>
    <property type="match status" value="1"/>
</dbReference>
<accession>A0A0N4UAY0</accession>
<sequence length="190" mass="22166">MCFLQANFEDARCRCICPSTKYFASKSLTKDDDNHRRYYTKSNINSLNCNPQAVVKSNVLDIVDGVHLDAFLANCDCKYESRNTVMLKVVVIFVICVVFILVTYMLFLLCLDPMLRRQKQSIPYRQQNDELEDNVFARNSSIDIVEGTASLNMRSRNNTVLERVEAEQNRWMKKVEEQRKNIFTDHTMLN</sequence>
<comment type="subcellular location">
    <subcellularLocation>
        <location evidence="1">Membrane</location>
    </subcellularLocation>
</comment>
<keyword evidence="5 6" id="KW-0472">Membrane</keyword>
<evidence type="ECO:0000256" key="1">
    <source>
        <dbReference type="ARBA" id="ARBA00004370"/>
    </source>
</evidence>
<dbReference type="Proteomes" id="UP000274756">
    <property type="component" value="Unassembled WGS sequence"/>
</dbReference>
<evidence type="ECO:0000313" key="10">
    <source>
        <dbReference type="WBParaSite" id="DME_0000433401-mRNA-1"/>
    </source>
</evidence>
<evidence type="ECO:0000313" key="7">
    <source>
        <dbReference type="EMBL" id="VDN58244.1"/>
    </source>
</evidence>
<comment type="similarity">
    <text evidence="2">Belongs to the TMEM9 family.</text>
</comment>
<dbReference type="Pfam" id="PF05434">
    <property type="entry name" value="Tmemb_9"/>
    <property type="match status" value="1"/>
</dbReference>
<evidence type="ECO:0000256" key="5">
    <source>
        <dbReference type="ARBA" id="ARBA00023136"/>
    </source>
</evidence>
<reference evidence="7 9" key="2">
    <citation type="submission" date="2018-11" db="EMBL/GenBank/DDBJ databases">
        <authorList>
            <consortium name="Pathogen Informatics"/>
        </authorList>
    </citation>
    <scope>NUCLEOTIDE SEQUENCE [LARGE SCALE GENOMIC DNA]</scope>
</reference>
<dbReference type="Proteomes" id="UP000038040">
    <property type="component" value="Unplaced"/>
</dbReference>
<dbReference type="STRING" id="318479.A0A0N4UAY0"/>
<dbReference type="OrthoDB" id="10059035at2759"/>
<evidence type="ECO:0000256" key="2">
    <source>
        <dbReference type="ARBA" id="ARBA00007264"/>
    </source>
</evidence>
<evidence type="ECO:0000256" key="4">
    <source>
        <dbReference type="ARBA" id="ARBA00022989"/>
    </source>
</evidence>
<evidence type="ECO:0000313" key="9">
    <source>
        <dbReference type="Proteomes" id="UP000274756"/>
    </source>
</evidence>
<proteinExistence type="inferred from homology"/>
<organism evidence="8 10">
    <name type="scientific">Dracunculus medinensis</name>
    <name type="common">Guinea worm</name>
    <dbReference type="NCBI Taxonomy" id="318479"/>
    <lineage>
        <taxon>Eukaryota</taxon>
        <taxon>Metazoa</taxon>
        <taxon>Ecdysozoa</taxon>
        <taxon>Nematoda</taxon>
        <taxon>Chromadorea</taxon>
        <taxon>Rhabditida</taxon>
        <taxon>Spirurina</taxon>
        <taxon>Dracunculoidea</taxon>
        <taxon>Dracunculidae</taxon>
        <taxon>Dracunculus</taxon>
    </lineage>
</organism>
<keyword evidence="9" id="KW-1185">Reference proteome</keyword>
<evidence type="ECO:0000256" key="3">
    <source>
        <dbReference type="ARBA" id="ARBA00022692"/>
    </source>
</evidence>
<evidence type="ECO:0000313" key="8">
    <source>
        <dbReference type="Proteomes" id="UP000038040"/>
    </source>
</evidence>
<gene>
    <name evidence="7" type="ORF">DME_LOCUS8217</name>
</gene>
<protein>
    <submittedName>
        <fullName evidence="10">TMEM9 protein</fullName>
    </submittedName>
</protein>
<reference evidence="10" key="1">
    <citation type="submission" date="2017-02" db="UniProtKB">
        <authorList>
            <consortium name="WormBaseParasite"/>
        </authorList>
    </citation>
    <scope>IDENTIFICATION</scope>
</reference>
<dbReference type="PANTHER" id="PTHR13064">
    <property type="entry name" value="TRANSMEMBRANE PROTEIN 9 FAMILY MEMBER"/>
    <property type="match status" value="1"/>
</dbReference>
<keyword evidence="4 6" id="KW-1133">Transmembrane helix</keyword>
<dbReference type="InterPro" id="IPR008853">
    <property type="entry name" value="TMEM9/TMEM9B"/>
</dbReference>